<sequence length="179" mass="19746">MKKILMTLRPVLLIAPALLGLAGCSDSANLSELDARIAEIKARPRGRIEPPPEFKPIATFSYGAHQLRAPFTPPVEEVPTDVPQGRKVEPDLTRPREYLEGYTLDALRMVGTINRPGEPLQALVLDPTGAVNRVRVGSYMGRNFGRVTEVNETRVSLMEIVPDGHDGWVERPRAVTLSE</sequence>
<dbReference type="PROSITE" id="PS51257">
    <property type="entry name" value="PROKAR_LIPOPROTEIN"/>
    <property type="match status" value="1"/>
</dbReference>
<accession>A0A0B4XFD9</accession>
<organism evidence="2 3">
    <name type="scientific">Isoalcanivorax pacificus W11-5</name>
    <dbReference type="NCBI Taxonomy" id="391936"/>
    <lineage>
        <taxon>Bacteria</taxon>
        <taxon>Pseudomonadati</taxon>
        <taxon>Pseudomonadota</taxon>
        <taxon>Gammaproteobacteria</taxon>
        <taxon>Oceanospirillales</taxon>
        <taxon>Alcanivoracaceae</taxon>
        <taxon>Isoalcanivorax</taxon>
    </lineage>
</organism>
<dbReference type="Pfam" id="PF04351">
    <property type="entry name" value="PilP"/>
    <property type="match status" value="1"/>
</dbReference>
<feature type="chain" id="PRO_5002111853" evidence="1">
    <location>
        <begin position="23"/>
        <end position="179"/>
    </location>
</feature>
<dbReference type="HOGENOM" id="CLU_109321_1_0_6"/>
<dbReference type="InterPro" id="IPR007446">
    <property type="entry name" value="PilP"/>
</dbReference>
<dbReference type="AlphaFoldDB" id="A0A0B4XFD9"/>
<dbReference type="OrthoDB" id="5296580at2"/>
<evidence type="ECO:0000313" key="3">
    <source>
        <dbReference type="Proteomes" id="UP000006764"/>
    </source>
</evidence>
<name>A0A0B4XFD9_9GAMM</name>
<dbReference type="EMBL" id="CP004387">
    <property type="protein sequence ID" value="AJD46764.1"/>
    <property type="molecule type" value="Genomic_DNA"/>
</dbReference>
<evidence type="ECO:0000256" key="1">
    <source>
        <dbReference type="SAM" id="SignalP"/>
    </source>
</evidence>
<keyword evidence="3" id="KW-1185">Reference proteome</keyword>
<dbReference type="PIRSF" id="PIRSF016481">
    <property type="entry name" value="Pilus_assembly_PilP"/>
    <property type="match status" value="1"/>
</dbReference>
<feature type="signal peptide" evidence="1">
    <location>
        <begin position="1"/>
        <end position="22"/>
    </location>
</feature>
<protein>
    <submittedName>
        <fullName evidence="2">Type 4 fimbrial biogenesis protein PilP</fullName>
    </submittedName>
</protein>
<dbReference type="KEGG" id="apac:S7S_01700"/>
<gene>
    <name evidence="2" type="ORF">S7S_01700</name>
</gene>
<reference evidence="2 3" key="1">
    <citation type="journal article" date="2012" name="J. Bacteriol.">
        <title>Genome sequence of an alkane-degrading bacterium, Alcanivorax pacificus type strain W11-5, isolated from deep sea sediment.</title>
        <authorList>
            <person name="Lai Q."/>
            <person name="Shao Z."/>
        </authorList>
    </citation>
    <scope>NUCLEOTIDE SEQUENCE [LARGE SCALE GENOMIC DNA]</scope>
    <source>
        <strain evidence="2 3">W11-5</strain>
    </source>
</reference>
<dbReference type="Proteomes" id="UP000006764">
    <property type="component" value="Chromosome"/>
</dbReference>
<proteinExistence type="predicted"/>
<evidence type="ECO:0000313" key="2">
    <source>
        <dbReference type="EMBL" id="AJD46764.1"/>
    </source>
</evidence>
<keyword evidence="1" id="KW-0732">Signal</keyword>
<dbReference type="Gene3D" id="2.30.30.830">
    <property type="match status" value="1"/>
</dbReference>
<dbReference type="STRING" id="391936.S7S_01700"/>